<dbReference type="EC" id="3.4.24.-" evidence="11"/>
<evidence type="ECO:0000256" key="7">
    <source>
        <dbReference type="ARBA" id="ARBA00022833"/>
    </source>
</evidence>
<keyword evidence="8 11" id="KW-1133">Transmembrane helix</keyword>
<feature type="transmembrane region" description="Helical" evidence="11">
    <location>
        <begin position="370"/>
        <end position="394"/>
    </location>
</feature>
<dbReference type="SMART" id="SM00228">
    <property type="entry name" value="PDZ"/>
    <property type="match status" value="2"/>
</dbReference>
<name>M7PJQ2_9GAMM</name>
<evidence type="ECO:0000256" key="8">
    <source>
        <dbReference type="ARBA" id="ARBA00022989"/>
    </source>
</evidence>
<feature type="transmembrane region" description="Helical" evidence="11">
    <location>
        <begin position="420"/>
        <end position="437"/>
    </location>
</feature>
<dbReference type="eggNOG" id="COG0750">
    <property type="taxonomic scope" value="Bacteria"/>
</dbReference>
<evidence type="ECO:0000256" key="6">
    <source>
        <dbReference type="ARBA" id="ARBA00022801"/>
    </source>
</evidence>
<dbReference type="PANTHER" id="PTHR42837">
    <property type="entry name" value="REGULATOR OF SIGMA-E PROTEASE RSEP"/>
    <property type="match status" value="1"/>
</dbReference>
<comment type="caution">
    <text evidence="13">The sequence shown here is derived from an EMBL/GenBank/DDBJ whole genome shotgun (WGS) entry which is preliminary data.</text>
</comment>
<comment type="similarity">
    <text evidence="3 11">Belongs to the peptidase M50B family.</text>
</comment>
<protein>
    <recommendedName>
        <fullName evidence="11">Zinc metalloprotease</fullName>
        <ecNumber evidence="11">3.4.24.-</ecNumber>
    </recommendedName>
</protein>
<comment type="cofactor">
    <cofactor evidence="1 11">
        <name>Zn(2+)</name>
        <dbReference type="ChEBI" id="CHEBI:29105"/>
    </cofactor>
</comment>
<keyword evidence="10 11" id="KW-0472">Membrane</keyword>
<organism evidence="13 14">
    <name type="scientific">Methylophaga lonarensis MPL</name>
    <dbReference type="NCBI Taxonomy" id="1286106"/>
    <lineage>
        <taxon>Bacteria</taxon>
        <taxon>Pseudomonadati</taxon>
        <taxon>Pseudomonadota</taxon>
        <taxon>Gammaproteobacteria</taxon>
        <taxon>Thiotrichales</taxon>
        <taxon>Piscirickettsiaceae</taxon>
        <taxon>Methylophaga</taxon>
    </lineage>
</organism>
<sequence>MQSLIFFIIALGILVTVHEFGHFWVARRCGVKVLRFSVGFGRPLWRRVGKDGTEYVIAVLPLGGYVKMLDEREGTVPEDLLHQSFNRQSLANRVAIVSAGPLANLIFAVFAYWLMMVIGIPGLKAVVGEVTEGSPAYYASFNPGDEIVSINGKPAPTWNAVYQRLLPEAEKASTVSVEVKSGGSSEQRQLNLPEISLNEAAELFQRVGFRPYRPAMDPVIGEVVSGGAADRAGIRAGDRLLSANDQILEGWEDWVRLIRDSANSDLQIVLERNGQTFELQMTPAESAEGYGLAGIAIDPQQQRLPDELVTELRYGPLAAIPAAFAQTWQFISATGRSLWGMVTGSVSRDNLGGPITIAQYAGSSAQQGTIAFIGFLAMISISLGILNLLPIPVLDGGHLMMYLIEWLRGKPLSEQAQIQAHKVGLMILLMLMFLAFFNDLSRLFG</sequence>
<proteinExistence type="inferred from homology"/>
<gene>
    <name evidence="13" type="ORF">MPL1_01408</name>
</gene>
<keyword evidence="14" id="KW-1185">Reference proteome</keyword>
<dbReference type="GO" id="GO:0004222">
    <property type="term" value="F:metalloendopeptidase activity"/>
    <property type="evidence" value="ECO:0007669"/>
    <property type="project" value="InterPro"/>
</dbReference>
<dbReference type="InterPro" id="IPR036034">
    <property type="entry name" value="PDZ_sf"/>
</dbReference>
<feature type="transmembrane region" description="Helical" evidence="11">
    <location>
        <begin position="6"/>
        <end position="25"/>
    </location>
</feature>
<dbReference type="AlphaFoldDB" id="M7PJQ2"/>
<dbReference type="InterPro" id="IPR008915">
    <property type="entry name" value="Peptidase_M50"/>
</dbReference>
<evidence type="ECO:0000256" key="4">
    <source>
        <dbReference type="ARBA" id="ARBA00022670"/>
    </source>
</evidence>
<evidence type="ECO:0000313" key="13">
    <source>
        <dbReference type="EMBL" id="EMR14130.1"/>
    </source>
</evidence>
<dbReference type="InterPro" id="IPR004387">
    <property type="entry name" value="Pept_M50_Zn"/>
</dbReference>
<comment type="subcellular location">
    <subcellularLocation>
        <location evidence="2">Membrane</location>
        <topology evidence="2">Multi-pass membrane protein</topology>
    </subcellularLocation>
</comment>
<dbReference type="SUPFAM" id="SSF50156">
    <property type="entry name" value="PDZ domain-like"/>
    <property type="match status" value="2"/>
</dbReference>
<dbReference type="GO" id="GO:0006508">
    <property type="term" value="P:proteolysis"/>
    <property type="evidence" value="ECO:0007669"/>
    <property type="project" value="UniProtKB-KW"/>
</dbReference>
<evidence type="ECO:0000256" key="1">
    <source>
        <dbReference type="ARBA" id="ARBA00001947"/>
    </source>
</evidence>
<evidence type="ECO:0000256" key="9">
    <source>
        <dbReference type="ARBA" id="ARBA00023049"/>
    </source>
</evidence>
<keyword evidence="9 11" id="KW-0482">Metalloprotease</keyword>
<evidence type="ECO:0000256" key="5">
    <source>
        <dbReference type="ARBA" id="ARBA00022692"/>
    </source>
</evidence>
<dbReference type="PROSITE" id="PS50106">
    <property type="entry name" value="PDZ"/>
    <property type="match status" value="1"/>
</dbReference>
<dbReference type="CDD" id="cd23081">
    <property type="entry name" value="cpPDZ_EcRseP-like"/>
    <property type="match status" value="1"/>
</dbReference>
<evidence type="ECO:0000256" key="11">
    <source>
        <dbReference type="RuleBase" id="RU362031"/>
    </source>
</evidence>
<dbReference type="CDD" id="cd06163">
    <property type="entry name" value="S2P-M50_PDZ_RseP-like"/>
    <property type="match status" value="1"/>
</dbReference>
<keyword evidence="4 13" id="KW-0645">Protease</keyword>
<keyword evidence="7 11" id="KW-0862">Zinc</keyword>
<dbReference type="PANTHER" id="PTHR42837:SF2">
    <property type="entry name" value="MEMBRANE METALLOPROTEASE ARASP2, CHLOROPLASTIC-RELATED"/>
    <property type="match status" value="1"/>
</dbReference>
<dbReference type="GO" id="GO:0016020">
    <property type="term" value="C:membrane"/>
    <property type="evidence" value="ECO:0007669"/>
    <property type="project" value="UniProtKB-SubCell"/>
</dbReference>
<evidence type="ECO:0000256" key="2">
    <source>
        <dbReference type="ARBA" id="ARBA00004141"/>
    </source>
</evidence>
<dbReference type="STRING" id="1286106.MPL1_01408"/>
<dbReference type="Proteomes" id="UP000012019">
    <property type="component" value="Unassembled WGS sequence"/>
</dbReference>
<dbReference type="InterPro" id="IPR001478">
    <property type="entry name" value="PDZ"/>
</dbReference>
<dbReference type="Pfam" id="PF17820">
    <property type="entry name" value="PDZ_6"/>
    <property type="match status" value="1"/>
</dbReference>
<dbReference type="GO" id="GO:0046872">
    <property type="term" value="F:metal ion binding"/>
    <property type="evidence" value="ECO:0007669"/>
    <property type="project" value="UniProtKB-KW"/>
</dbReference>
<evidence type="ECO:0000313" key="14">
    <source>
        <dbReference type="Proteomes" id="UP000012019"/>
    </source>
</evidence>
<reference evidence="13 14" key="1">
    <citation type="journal article" date="2013" name="Genome Announc.">
        <title>Draft Genome Sequence of Methylophaga lonarensis MPLT, a Haloalkaliphilic (Non-Methane-Utilizing) Methylotroph.</title>
        <authorList>
            <person name="Shetty S.A."/>
            <person name="Marathe N.P."/>
            <person name="Munot H."/>
            <person name="Antony C.P."/>
            <person name="Dhotre D.P."/>
            <person name="Murrell J.C."/>
            <person name="Shouche Y.S."/>
        </authorList>
    </citation>
    <scope>NUCLEOTIDE SEQUENCE [LARGE SCALE GENOMIC DNA]</scope>
    <source>
        <strain evidence="13 14">MPL</strain>
    </source>
</reference>
<dbReference type="PATRIC" id="fig|1286106.3.peg.285"/>
<feature type="transmembrane region" description="Helical" evidence="11">
    <location>
        <begin position="94"/>
        <end position="115"/>
    </location>
</feature>
<keyword evidence="11" id="KW-0479">Metal-binding</keyword>
<keyword evidence="6 11" id="KW-0378">Hydrolase</keyword>
<dbReference type="Gene3D" id="2.30.42.10">
    <property type="match status" value="2"/>
</dbReference>
<evidence type="ECO:0000256" key="10">
    <source>
        <dbReference type="ARBA" id="ARBA00023136"/>
    </source>
</evidence>
<dbReference type="EMBL" id="APHR01000006">
    <property type="protein sequence ID" value="EMR14130.1"/>
    <property type="molecule type" value="Genomic_DNA"/>
</dbReference>
<dbReference type="NCBIfam" id="TIGR00054">
    <property type="entry name" value="RIP metalloprotease RseP"/>
    <property type="match status" value="1"/>
</dbReference>
<dbReference type="RefSeq" id="WP_009725336.1">
    <property type="nucleotide sequence ID" value="NZ_APHR01000006.1"/>
</dbReference>
<dbReference type="OrthoDB" id="9782003at2"/>
<evidence type="ECO:0000259" key="12">
    <source>
        <dbReference type="PROSITE" id="PS50106"/>
    </source>
</evidence>
<dbReference type="Pfam" id="PF02163">
    <property type="entry name" value="Peptidase_M50"/>
    <property type="match status" value="1"/>
</dbReference>
<dbReference type="InterPro" id="IPR041489">
    <property type="entry name" value="PDZ_6"/>
</dbReference>
<feature type="domain" description="PDZ" evidence="12">
    <location>
        <begin position="194"/>
        <end position="285"/>
    </location>
</feature>
<accession>M7PJQ2</accession>
<keyword evidence="5 11" id="KW-0812">Transmembrane</keyword>
<evidence type="ECO:0000256" key="3">
    <source>
        <dbReference type="ARBA" id="ARBA00007931"/>
    </source>
</evidence>